<dbReference type="EMBL" id="MU277228">
    <property type="protein sequence ID" value="KAI0059166.1"/>
    <property type="molecule type" value="Genomic_DNA"/>
</dbReference>
<evidence type="ECO:0000313" key="1">
    <source>
        <dbReference type="EMBL" id="KAI0059166.1"/>
    </source>
</evidence>
<proteinExistence type="predicted"/>
<gene>
    <name evidence="1" type="ORF">BV25DRAFT_1918640</name>
</gene>
<organism evidence="1 2">
    <name type="scientific">Artomyces pyxidatus</name>
    <dbReference type="NCBI Taxonomy" id="48021"/>
    <lineage>
        <taxon>Eukaryota</taxon>
        <taxon>Fungi</taxon>
        <taxon>Dikarya</taxon>
        <taxon>Basidiomycota</taxon>
        <taxon>Agaricomycotina</taxon>
        <taxon>Agaricomycetes</taxon>
        <taxon>Russulales</taxon>
        <taxon>Auriscalpiaceae</taxon>
        <taxon>Artomyces</taxon>
    </lineage>
</organism>
<reference evidence="1" key="1">
    <citation type="submission" date="2021-03" db="EMBL/GenBank/DDBJ databases">
        <authorList>
            <consortium name="DOE Joint Genome Institute"/>
            <person name="Ahrendt S."/>
            <person name="Looney B.P."/>
            <person name="Miyauchi S."/>
            <person name="Morin E."/>
            <person name="Drula E."/>
            <person name="Courty P.E."/>
            <person name="Chicoki N."/>
            <person name="Fauchery L."/>
            <person name="Kohler A."/>
            <person name="Kuo A."/>
            <person name="Labutti K."/>
            <person name="Pangilinan J."/>
            <person name="Lipzen A."/>
            <person name="Riley R."/>
            <person name="Andreopoulos W."/>
            <person name="He G."/>
            <person name="Johnson J."/>
            <person name="Barry K.W."/>
            <person name="Grigoriev I.V."/>
            <person name="Nagy L."/>
            <person name="Hibbett D."/>
            <person name="Henrissat B."/>
            <person name="Matheny P.B."/>
            <person name="Labbe J."/>
            <person name="Martin F."/>
        </authorList>
    </citation>
    <scope>NUCLEOTIDE SEQUENCE</scope>
    <source>
        <strain evidence="1">HHB10654</strain>
    </source>
</reference>
<keyword evidence="2" id="KW-1185">Reference proteome</keyword>
<accession>A0ACB8STX1</accession>
<name>A0ACB8STX1_9AGAM</name>
<reference evidence="1" key="2">
    <citation type="journal article" date="2022" name="New Phytol.">
        <title>Evolutionary transition to the ectomycorrhizal habit in the genomes of a hyperdiverse lineage of mushroom-forming fungi.</title>
        <authorList>
            <person name="Looney B."/>
            <person name="Miyauchi S."/>
            <person name="Morin E."/>
            <person name="Drula E."/>
            <person name="Courty P.E."/>
            <person name="Kohler A."/>
            <person name="Kuo A."/>
            <person name="LaButti K."/>
            <person name="Pangilinan J."/>
            <person name="Lipzen A."/>
            <person name="Riley R."/>
            <person name="Andreopoulos W."/>
            <person name="He G."/>
            <person name="Johnson J."/>
            <person name="Nolan M."/>
            <person name="Tritt A."/>
            <person name="Barry K.W."/>
            <person name="Grigoriev I.V."/>
            <person name="Nagy L.G."/>
            <person name="Hibbett D."/>
            <person name="Henrissat B."/>
            <person name="Matheny P.B."/>
            <person name="Labbe J."/>
            <person name="Martin F.M."/>
        </authorList>
    </citation>
    <scope>NUCLEOTIDE SEQUENCE</scope>
    <source>
        <strain evidence="1">HHB10654</strain>
    </source>
</reference>
<evidence type="ECO:0000313" key="2">
    <source>
        <dbReference type="Proteomes" id="UP000814140"/>
    </source>
</evidence>
<dbReference type="Proteomes" id="UP000814140">
    <property type="component" value="Unassembled WGS sequence"/>
</dbReference>
<sequence length="604" mass="66524">MVLHTSPYPATPKMPQPSAETFITAHLMPRNDLGIPHRLMETEKATSDVVREDDLSILKNEEQKAQVHEASNGAHLHSSSPMRLSFDFAVEYAAAVAKGRIDPLTRSAFVVYACAAVAFLCSCGNGYDGSLMTAINGMPFYEKKFNQGQLDVSTGIIFSIYTVGQMAGSSVAGQICDRYGRRAGMFVGCLTIMLGSAIVSSAEHKNQFIGGRFVLGFGIAIATIGAPTFIVECAPPQWRGRLTSLYNTGWNGGAIPAAGITLGCANIQSDWSWRIPLIFQALPAFLVVCTVWFLPESPRQATPEQFPSYLGPTFDSLNNLGDGDRNHPIVQLQMREFTENIRTDGSDKRWWDFRTLFSTRNARWRILMVFLMGLFGQMSGNGLGYFNLSIYQSLGFNKQMQFNMNLIGSCISAVVAWVAVSLEDRMPRRKVLIIGTFLCAVMLALNAAFSAKWATYGAGVPKDLAVGNAGVAFFFLFGVVFAFTYTPLQSLYPAECLETTTRAKGISVKIFVISCTSFINLFCTPIAYGQIGELDTPQWKYVLVFVGFDVFETIIWYFFCIETQGRTLEELDEIFSAPDPVKASKLKRKVAVTKAGKVLIIDNP</sequence>
<comment type="caution">
    <text evidence="1">The sequence shown here is derived from an EMBL/GenBank/DDBJ whole genome shotgun (WGS) entry which is preliminary data.</text>
</comment>
<protein>
    <submittedName>
        <fullName evidence="1">Uncharacterized protein</fullName>
    </submittedName>
</protein>